<dbReference type="AlphaFoldDB" id="A0A3S5AAK1"/>
<sequence length="176" mass="19288">MNPFTESTHSAPGPTGGRNPPHSCHSPHHSGRPRIPARLSSEDTLSARTRLQPVVKFPGHMTSPQPLYLLPSPRLSLPTSGHCMPVVCLSGKLLLAFMSATFCPSASAPKHNSPAQRMYMCILGSSFPSQPSFVYASAPNRYVLGRLVVMRPSDCGFRWNDRLNEVKRSPSLWLVV</sequence>
<evidence type="ECO:0000256" key="1">
    <source>
        <dbReference type="SAM" id="MobiDB-lite"/>
    </source>
</evidence>
<accession>A0A3S5AAK1</accession>
<reference evidence="2" key="1">
    <citation type="submission" date="2018-11" db="EMBL/GenBank/DDBJ databases">
        <authorList>
            <consortium name="Pathogen Informatics"/>
        </authorList>
    </citation>
    <scope>NUCLEOTIDE SEQUENCE</scope>
</reference>
<evidence type="ECO:0000313" key="3">
    <source>
        <dbReference type="Proteomes" id="UP000784294"/>
    </source>
</evidence>
<feature type="region of interest" description="Disordered" evidence="1">
    <location>
        <begin position="1"/>
        <end position="44"/>
    </location>
</feature>
<protein>
    <submittedName>
        <fullName evidence="2">Uncharacterized protein</fullName>
    </submittedName>
</protein>
<evidence type="ECO:0000313" key="2">
    <source>
        <dbReference type="EMBL" id="VEL19069.1"/>
    </source>
</evidence>
<proteinExistence type="predicted"/>
<dbReference type="EMBL" id="CAAALY010039914">
    <property type="protein sequence ID" value="VEL19069.1"/>
    <property type="molecule type" value="Genomic_DNA"/>
</dbReference>
<feature type="compositionally biased region" description="Polar residues" evidence="1">
    <location>
        <begin position="1"/>
        <end position="10"/>
    </location>
</feature>
<dbReference type="Proteomes" id="UP000784294">
    <property type="component" value="Unassembled WGS sequence"/>
</dbReference>
<name>A0A3S5AAK1_9PLAT</name>
<comment type="caution">
    <text evidence="2">The sequence shown here is derived from an EMBL/GenBank/DDBJ whole genome shotgun (WGS) entry which is preliminary data.</text>
</comment>
<gene>
    <name evidence="2" type="ORF">PXEA_LOCUS12509</name>
</gene>
<keyword evidence="3" id="KW-1185">Reference proteome</keyword>
<organism evidence="2 3">
    <name type="scientific">Protopolystoma xenopodis</name>
    <dbReference type="NCBI Taxonomy" id="117903"/>
    <lineage>
        <taxon>Eukaryota</taxon>
        <taxon>Metazoa</taxon>
        <taxon>Spiralia</taxon>
        <taxon>Lophotrochozoa</taxon>
        <taxon>Platyhelminthes</taxon>
        <taxon>Monogenea</taxon>
        <taxon>Polyopisthocotylea</taxon>
        <taxon>Polystomatidea</taxon>
        <taxon>Polystomatidae</taxon>
        <taxon>Protopolystoma</taxon>
    </lineage>
</organism>